<evidence type="ECO:0000313" key="2">
    <source>
        <dbReference type="RefSeq" id="XP_004516652.1"/>
    </source>
</evidence>
<dbReference type="eggNOG" id="KOG1021">
    <property type="taxonomic scope" value="Eukaryota"/>
</dbReference>
<name>A0A1S2Z7Z1_CICAR</name>
<reference evidence="2" key="1">
    <citation type="submission" date="2025-08" db="UniProtKB">
        <authorList>
            <consortium name="RefSeq"/>
        </authorList>
    </citation>
    <scope>IDENTIFICATION</scope>
    <source>
        <tissue evidence="2">Etiolated seedlings</tissue>
    </source>
</reference>
<dbReference type="STRING" id="3827.A0A1S2Z7Z1"/>
<dbReference type="Proteomes" id="UP000087171">
    <property type="component" value="Unplaced"/>
</dbReference>
<protein>
    <submittedName>
        <fullName evidence="2">Uncharacterized protein LOC101497852</fullName>
    </submittedName>
</protein>
<gene>
    <name evidence="2" type="primary">LOC101497852</name>
</gene>
<dbReference type="GeneID" id="101497852"/>
<proteinExistence type="predicted"/>
<evidence type="ECO:0000313" key="1">
    <source>
        <dbReference type="Proteomes" id="UP000087171"/>
    </source>
</evidence>
<accession>A0A1S2Z7Z1</accession>
<dbReference type="KEGG" id="cam:101497852"/>
<dbReference type="AlphaFoldDB" id="A0A1S2Z7Z1"/>
<dbReference type="OrthoDB" id="1924787at2759"/>
<dbReference type="RefSeq" id="XP_004516652.1">
    <property type="nucleotide sequence ID" value="XM_004516595.2"/>
</dbReference>
<keyword evidence="1" id="KW-1185">Reference proteome</keyword>
<organism evidence="1 2">
    <name type="scientific">Cicer arietinum</name>
    <name type="common">Chickpea</name>
    <name type="synonym">Garbanzo</name>
    <dbReference type="NCBI Taxonomy" id="3827"/>
    <lineage>
        <taxon>Eukaryota</taxon>
        <taxon>Viridiplantae</taxon>
        <taxon>Streptophyta</taxon>
        <taxon>Embryophyta</taxon>
        <taxon>Tracheophyta</taxon>
        <taxon>Spermatophyta</taxon>
        <taxon>Magnoliopsida</taxon>
        <taxon>eudicotyledons</taxon>
        <taxon>Gunneridae</taxon>
        <taxon>Pentapetalae</taxon>
        <taxon>rosids</taxon>
        <taxon>fabids</taxon>
        <taxon>Fabales</taxon>
        <taxon>Fabaceae</taxon>
        <taxon>Papilionoideae</taxon>
        <taxon>50 kb inversion clade</taxon>
        <taxon>NPAAA clade</taxon>
        <taxon>Hologalegina</taxon>
        <taxon>IRL clade</taxon>
        <taxon>Cicereae</taxon>
        <taxon>Cicer</taxon>
    </lineage>
</organism>
<sequence length="164" mass="19729">MVQNFKVFMYEPNITQFKFGTQTQVESLFYSSLRNSSYIIQQPEEANLLRAKILCFPTRQDWFVPHHKDLTLPPLRSSYAPVKLGPLNDMPFVDVLRWRKMAVFVKSYVKVDTDTWRKQHEFMKRLGVVASEHLQWNRSPMPLDAFNTIMYQLWLRRHTVRYKR</sequence>
<dbReference type="PaxDb" id="3827-XP_004516652.1"/>